<comment type="subcellular location">
    <subcellularLocation>
        <location evidence="1">Membrane</location>
        <topology evidence="1">Multi-pass membrane protein</topology>
    </subcellularLocation>
</comment>
<evidence type="ECO:0000256" key="5">
    <source>
        <dbReference type="SAM" id="Phobius"/>
    </source>
</evidence>
<keyword evidence="11" id="KW-1185">Reference proteome</keyword>
<dbReference type="Gene3D" id="2.40.50.140">
    <property type="entry name" value="Nucleic acid-binding proteins"/>
    <property type="match status" value="1"/>
</dbReference>
<evidence type="ECO:0000256" key="6">
    <source>
        <dbReference type="SAM" id="SignalP"/>
    </source>
</evidence>
<feature type="domain" description="NfeD1b N-terminal" evidence="9">
    <location>
        <begin position="44"/>
        <end position="240"/>
    </location>
</feature>
<feature type="domain" description="NfeD integral membrane" evidence="8">
    <location>
        <begin position="280"/>
        <end position="397"/>
    </location>
</feature>
<keyword evidence="10" id="KW-0645">Protease</keyword>
<feature type="transmembrane region" description="Helical" evidence="5">
    <location>
        <begin position="324"/>
        <end position="341"/>
    </location>
</feature>
<evidence type="ECO:0000259" key="7">
    <source>
        <dbReference type="Pfam" id="PF01957"/>
    </source>
</evidence>
<dbReference type="PANTHER" id="PTHR33507">
    <property type="entry name" value="INNER MEMBRANE PROTEIN YBBJ"/>
    <property type="match status" value="1"/>
</dbReference>
<evidence type="ECO:0000259" key="9">
    <source>
        <dbReference type="Pfam" id="PF25145"/>
    </source>
</evidence>
<reference evidence="10" key="2">
    <citation type="submission" date="2020-09" db="EMBL/GenBank/DDBJ databases">
        <authorList>
            <person name="Sun Q."/>
            <person name="Zhou Y."/>
        </authorList>
    </citation>
    <scope>NUCLEOTIDE SEQUENCE</scope>
    <source>
        <strain evidence="10">CGMCC 1.12181</strain>
    </source>
</reference>
<dbReference type="FunFam" id="3.90.226.10:FF:000089">
    <property type="entry name" value="Membrane-bound serine protease"/>
    <property type="match status" value="1"/>
</dbReference>
<dbReference type="SUPFAM" id="SSF141322">
    <property type="entry name" value="NfeD domain-like"/>
    <property type="match status" value="1"/>
</dbReference>
<dbReference type="GO" id="GO:0006508">
    <property type="term" value="P:proteolysis"/>
    <property type="evidence" value="ECO:0007669"/>
    <property type="project" value="UniProtKB-KW"/>
</dbReference>
<reference evidence="10" key="1">
    <citation type="journal article" date="2014" name="Int. J. Syst. Evol. Microbiol.">
        <title>Complete genome sequence of Corynebacterium casei LMG S-19264T (=DSM 44701T), isolated from a smear-ripened cheese.</title>
        <authorList>
            <consortium name="US DOE Joint Genome Institute (JGI-PGF)"/>
            <person name="Walter F."/>
            <person name="Albersmeier A."/>
            <person name="Kalinowski J."/>
            <person name="Ruckert C."/>
        </authorList>
    </citation>
    <scope>NUCLEOTIDE SEQUENCE</scope>
    <source>
        <strain evidence="10">CGMCC 1.12181</strain>
    </source>
</reference>
<dbReference type="CDD" id="cd07020">
    <property type="entry name" value="Clp_protease_NfeD_1"/>
    <property type="match status" value="1"/>
</dbReference>
<dbReference type="InterPro" id="IPR002810">
    <property type="entry name" value="NfeD-like_C"/>
</dbReference>
<keyword evidence="6" id="KW-0732">Signal</keyword>
<keyword evidence="3 5" id="KW-1133">Transmembrane helix</keyword>
<accession>A0A917CNE4</accession>
<dbReference type="AlphaFoldDB" id="A0A917CNE4"/>
<feature type="transmembrane region" description="Helical" evidence="5">
    <location>
        <begin position="300"/>
        <end position="318"/>
    </location>
</feature>
<dbReference type="InterPro" id="IPR056739">
    <property type="entry name" value="NfeD_membrane"/>
</dbReference>
<keyword evidence="10" id="KW-0378">Hydrolase</keyword>
<feature type="transmembrane region" description="Helical" evidence="5">
    <location>
        <begin position="348"/>
        <end position="366"/>
    </location>
</feature>
<dbReference type="InterPro" id="IPR029045">
    <property type="entry name" value="ClpP/crotonase-like_dom_sf"/>
</dbReference>
<dbReference type="PANTHER" id="PTHR33507:SF4">
    <property type="entry name" value="NODULATION COMPETITIVENESS PROTEIN NFED"/>
    <property type="match status" value="1"/>
</dbReference>
<feature type="transmembrane region" description="Helical" evidence="5">
    <location>
        <begin position="378"/>
        <end position="400"/>
    </location>
</feature>
<dbReference type="InterPro" id="IPR056738">
    <property type="entry name" value="NfeD1b_N"/>
</dbReference>
<feature type="signal peptide" evidence="6">
    <location>
        <begin position="1"/>
        <end position="31"/>
    </location>
</feature>
<dbReference type="SUPFAM" id="SSF52096">
    <property type="entry name" value="ClpP/crotonase"/>
    <property type="match status" value="1"/>
</dbReference>
<dbReference type="InterPro" id="IPR052165">
    <property type="entry name" value="Membrane_assoc_protease"/>
</dbReference>
<protein>
    <submittedName>
        <fullName evidence="10">Serine protease</fullName>
    </submittedName>
</protein>
<evidence type="ECO:0000256" key="4">
    <source>
        <dbReference type="ARBA" id="ARBA00023136"/>
    </source>
</evidence>
<name>A0A917CNE4_9GAMM</name>
<dbReference type="EMBL" id="BMEO01000004">
    <property type="protein sequence ID" value="GGF93045.1"/>
    <property type="molecule type" value="Genomic_DNA"/>
</dbReference>
<evidence type="ECO:0000259" key="8">
    <source>
        <dbReference type="Pfam" id="PF24961"/>
    </source>
</evidence>
<dbReference type="GO" id="GO:0008233">
    <property type="term" value="F:peptidase activity"/>
    <property type="evidence" value="ECO:0007669"/>
    <property type="project" value="UniProtKB-KW"/>
</dbReference>
<evidence type="ECO:0000256" key="3">
    <source>
        <dbReference type="ARBA" id="ARBA00022989"/>
    </source>
</evidence>
<evidence type="ECO:0000313" key="10">
    <source>
        <dbReference type="EMBL" id="GGF93045.1"/>
    </source>
</evidence>
<sequence>MKNGVSRLRCQSVLWLTVMLSLLLIGASVKAQNTQKNPPAKQTVMVLTIDGAIGPATRDYVISGIEQAEQSKAQLVMIRMDTPGGLSASMRDMIKKILNSEVPVATWVGPSGSRAASAGTYLLYASHIAAMAPATHLGAATPVPIGGQKPPTPADKAYEALEEATDNKDKQEPTEQASGDKALEDSVAYIRALADQKGRNADWAEQAVRHAATLTAEQALAKNVIDYLAVDEQDLIAQINGQTLQLGRSEVNLELNNPRMESIEPGIKNKILATITNPSLAYILLLIGIYGLILEGYNPGALVPGVIGGICLLVALYAFQILPVNFAGLALIFLGFALIAVEFFVPSFGILGIGGIVSLTFGSVILMDTEVPGFGIPISLIVSIALTAGVLFAGIMYYLAGSFKKPVVSGSESLVGQTGEVVSNHNEHGLRIHLDGENWRAKALTKHHYDVGDTVRVERIDGLTLYVTHLENAS</sequence>
<keyword evidence="2 5" id="KW-0812">Transmembrane</keyword>
<keyword evidence="4 5" id="KW-0472">Membrane</keyword>
<dbReference type="RefSeq" id="WP_229728277.1">
    <property type="nucleotide sequence ID" value="NZ_BAABJF010000015.1"/>
</dbReference>
<organism evidence="10 11">
    <name type="scientific">Marinicella pacifica</name>
    <dbReference type="NCBI Taxonomy" id="1171543"/>
    <lineage>
        <taxon>Bacteria</taxon>
        <taxon>Pseudomonadati</taxon>
        <taxon>Pseudomonadota</taxon>
        <taxon>Gammaproteobacteria</taxon>
        <taxon>Lysobacterales</taxon>
        <taxon>Marinicellaceae</taxon>
        <taxon>Marinicella</taxon>
    </lineage>
</organism>
<dbReference type="Pfam" id="PF25145">
    <property type="entry name" value="NfeD1b_N"/>
    <property type="match status" value="1"/>
</dbReference>
<feature type="domain" description="NfeD-like C-terminal" evidence="7">
    <location>
        <begin position="412"/>
        <end position="467"/>
    </location>
</feature>
<dbReference type="Gene3D" id="3.90.226.10">
    <property type="entry name" value="2-enoyl-CoA Hydratase, Chain A, domain 1"/>
    <property type="match status" value="1"/>
</dbReference>
<comment type="caution">
    <text evidence="10">The sequence shown here is derived from an EMBL/GenBank/DDBJ whole genome shotgun (WGS) entry which is preliminary data.</text>
</comment>
<evidence type="ECO:0000313" key="11">
    <source>
        <dbReference type="Proteomes" id="UP000605253"/>
    </source>
</evidence>
<evidence type="ECO:0000256" key="2">
    <source>
        <dbReference type="ARBA" id="ARBA00022692"/>
    </source>
</evidence>
<dbReference type="Proteomes" id="UP000605253">
    <property type="component" value="Unassembled WGS sequence"/>
</dbReference>
<feature type="chain" id="PRO_5037586198" evidence="6">
    <location>
        <begin position="32"/>
        <end position="474"/>
    </location>
</feature>
<evidence type="ECO:0000256" key="1">
    <source>
        <dbReference type="ARBA" id="ARBA00004141"/>
    </source>
</evidence>
<feature type="transmembrane region" description="Helical" evidence="5">
    <location>
        <begin position="271"/>
        <end position="293"/>
    </location>
</feature>
<dbReference type="Pfam" id="PF24961">
    <property type="entry name" value="NfeD_membrane"/>
    <property type="match status" value="1"/>
</dbReference>
<dbReference type="Pfam" id="PF01957">
    <property type="entry name" value="NfeD"/>
    <property type="match status" value="1"/>
</dbReference>
<proteinExistence type="predicted"/>
<gene>
    <name evidence="10" type="ORF">GCM10011365_12880</name>
</gene>
<dbReference type="InterPro" id="IPR012340">
    <property type="entry name" value="NA-bd_OB-fold"/>
</dbReference>
<dbReference type="GO" id="GO:0016020">
    <property type="term" value="C:membrane"/>
    <property type="evidence" value="ECO:0007669"/>
    <property type="project" value="UniProtKB-SubCell"/>
</dbReference>